<dbReference type="GO" id="GO:0042866">
    <property type="term" value="P:pyruvate biosynthetic process"/>
    <property type="evidence" value="ECO:0007669"/>
    <property type="project" value="UniProtKB-UniRule"/>
</dbReference>
<dbReference type="EC" id="4.1.3.40" evidence="4"/>
<name>G4QEW0_GLANF</name>
<comment type="pathway">
    <text evidence="4">Cofactor biosynthesis; ubiquinone biosynthesis.</text>
</comment>
<dbReference type="AlphaFoldDB" id="G4QEW0"/>
<keyword evidence="3 4" id="KW-0456">Lyase</keyword>
<gene>
    <name evidence="4 5" type="primary">ubiC</name>
    <name evidence="5" type="ordered locus">GNIT_0068</name>
</gene>
<accession>G4QEW0</accession>
<feature type="binding site" evidence="4">
    <location>
        <position position="174"/>
    </location>
    <ligand>
        <name>substrate</name>
    </ligand>
</feature>
<dbReference type="PANTHER" id="PTHR38683">
    <property type="entry name" value="CHORISMATE PYRUVATE-LYASE"/>
    <property type="match status" value="1"/>
</dbReference>
<dbReference type="UniPathway" id="UPA00232"/>
<dbReference type="InterPro" id="IPR028978">
    <property type="entry name" value="Chorismate_lyase_/UTRA_dom_sf"/>
</dbReference>
<dbReference type="Pfam" id="PF04345">
    <property type="entry name" value="Chor_lyase"/>
    <property type="match status" value="1"/>
</dbReference>
<proteinExistence type="inferred from homology"/>
<dbReference type="eggNOG" id="COG3161">
    <property type="taxonomic scope" value="Bacteria"/>
</dbReference>
<evidence type="ECO:0000313" key="6">
    <source>
        <dbReference type="Proteomes" id="UP000009282"/>
    </source>
</evidence>
<feature type="binding site" evidence="4">
    <location>
        <position position="115"/>
    </location>
    <ligand>
        <name>substrate</name>
    </ligand>
</feature>
<keyword evidence="1 4" id="KW-0963">Cytoplasm</keyword>
<organism evidence="5 6">
    <name type="scientific">Glaciecola nitratireducens (strain JCM 12485 / KCTC 12276 / FR1064)</name>
    <dbReference type="NCBI Taxonomy" id="1085623"/>
    <lineage>
        <taxon>Bacteria</taxon>
        <taxon>Pseudomonadati</taxon>
        <taxon>Pseudomonadota</taxon>
        <taxon>Gammaproteobacteria</taxon>
        <taxon>Alteromonadales</taxon>
        <taxon>Alteromonadaceae</taxon>
        <taxon>Brumicola</taxon>
    </lineage>
</organism>
<comment type="subcellular location">
    <subcellularLocation>
        <location evidence="4">Cytoplasm</location>
    </subcellularLocation>
</comment>
<dbReference type="HAMAP" id="MF_01632">
    <property type="entry name" value="UbiC"/>
    <property type="match status" value="1"/>
</dbReference>
<keyword evidence="4 5" id="KW-0670">Pyruvate</keyword>
<dbReference type="GO" id="GO:0008813">
    <property type="term" value="F:chorismate lyase activity"/>
    <property type="evidence" value="ECO:0007669"/>
    <property type="project" value="UniProtKB-UniRule"/>
</dbReference>
<protein>
    <recommendedName>
        <fullName evidence="4">Probable chorismate pyruvate-lyase</fullName>
        <shortName evidence="4">CL</shortName>
        <shortName evidence="4">CPL</shortName>
        <ecNumber evidence="4">4.1.3.40</ecNumber>
    </recommendedName>
</protein>
<dbReference type="Proteomes" id="UP000009282">
    <property type="component" value="Chromosome"/>
</dbReference>
<evidence type="ECO:0000256" key="3">
    <source>
        <dbReference type="ARBA" id="ARBA00023239"/>
    </source>
</evidence>
<dbReference type="KEGG" id="gni:GNIT_0068"/>
<keyword evidence="6" id="KW-1185">Reference proteome</keyword>
<dbReference type="STRING" id="1085623.GNIT_0068"/>
<comment type="similarity">
    <text evidence="4">Belongs to the UbiC family.</text>
</comment>
<dbReference type="GO" id="GO:0005829">
    <property type="term" value="C:cytosol"/>
    <property type="evidence" value="ECO:0007669"/>
    <property type="project" value="TreeGrafter"/>
</dbReference>
<dbReference type="EMBL" id="CP003060">
    <property type="protein sequence ID" value="AEP28223.1"/>
    <property type="molecule type" value="Genomic_DNA"/>
</dbReference>
<evidence type="ECO:0000313" key="5">
    <source>
        <dbReference type="EMBL" id="AEP28223.1"/>
    </source>
</evidence>
<comment type="catalytic activity">
    <reaction evidence="4">
        <text>chorismate = 4-hydroxybenzoate + pyruvate</text>
        <dbReference type="Rhea" id="RHEA:16505"/>
        <dbReference type="ChEBI" id="CHEBI:15361"/>
        <dbReference type="ChEBI" id="CHEBI:17879"/>
        <dbReference type="ChEBI" id="CHEBI:29748"/>
        <dbReference type="EC" id="4.1.3.40"/>
    </reaction>
</comment>
<dbReference type="PANTHER" id="PTHR38683:SF1">
    <property type="entry name" value="CHORISMATE PYRUVATE-LYASE"/>
    <property type="match status" value="1"/>
</dbReference>
<evidence type="ECO:0000256" key="1">
    <source>
        <dbReference type="ARBA" id="ARBA00022490"/>
    </source>
</evidence>
<dbReference type="HOGENOM" id="CLU_096824_1_1_6"/>
<sequence>MPQINQFPLGIKATWNQAAQYNIPNQQLADWLLHTGSLTERLQALTHNFEVRVLGQATIDADESEQAALVDYDKHDWQIREVILYGNGKPWVFARSVLPEHLCKTTWATLGNQPLGQRIFNDDNFVRSEFVITQLASNPIASIEDGPLTEHETEVLWGRRSAFQIKDWHLLVAEIFLPDCPSYISESADSLNSSVK</sequence>
<evidence type="ECO:0000256" key="4">
    <source>
        <dbReference type="HAMAP-Rule" id="MF_01632"/>
    </source>
</evidence>
<reference evidence="5 6" key="1">
    <citation type="journal article" date="2011" name="J. Bacteriol.">
        <title>Complete genome sequence of seawater bacterium Glaciecola nitratireducens FR1064T.</title>
        <authorList>
            <person name="Bian F."/>
            <person name="Qin Q.L."/>
            <person name="Xie B.B."/>
            <person name="Shu Y.L."/>
            <person name="Zhang X.Y."/>
            <person name="Yu Y."/>
            <person name="Chen B."/>
            <person name="Chen X.L."/>
            <person name="Zhou B.C."/>
            <person name="Zhang Y.Z."/>
        </authorList>
    </citation>
    <scope>NUCLEOTIDE SEQUENCE [LARGE SCALE GENOMIC DNA]</scope>
    <source>
        <strain evidence="6">JCM 12485 / KCTC 12276 / FR1064</strain>
    </source>
</reference>
<dbReference type="Gene3D" id="3.40.1410.10">
    <property type="entry name" value="Chorismate lyase-like"/>
    <property type="match status" value="1"/>
</dbReference>
<dbReference type="SUPFAM" id="SSF64288">
    <property type="entry name" value="Chorismate lyase-like"/>
    <property type="match status" value="1"/>
</dbReference>
<keyword evidence="2 4" id="KW-0831">Ubiquinone biosynthesis</keyword>
<comment type="caution">
    <text evidence="4">Lacks conserved residue(s) required for the propagation of feature annotation.</text>
</comment>
<evidence type="ECO:0000256" key="2">
    <source>
        <dbReference type="ARBA" id="ARBA00022688"/>
    </source>
</evidence>
<dbReference type="GO" id="GO:0006744">
    <property type="term" value="P:ubiquinone biosynthetic process"/>
    <property type="evidence" value="ECO:0007669"/>
    <property type="project" value="UniProtKB-UniRule"/>
</dbReference>
<comment type="function">
    <text evidence="4">Removes the pyruvyl group from chorismate, with concomitant aromatization of the ring, to provide 4-hydroxybenzoate (4HB) for the ubiquinone pathway.</text>
</comment>
<dbReference type="InterPro" id="IPR007440">
    <property type="entry name" value="Chorismate--pyruvate_lyase"/>
</dbReference>
<feature type="binding site" evidence="4">
    <location>
        <position position="80"/>
    </location>
    <ligand>
        <name>substrate</name>
    </ligand>
</feature>